<name>A0ABS4J0H4_9BACL</name>
<dbReference type="PROSITE" id="PS51272">
    <property type="entry name" value="SLH"/>
    <property type="match status" value="3"/>
</dbReference>
<accession>A0ABS4J0H4</accession>
<evidence type="ECO:0000313" key="4">
    <source>
        <dbReference type="EMBL" id="MBP1992746.1"/>
    </source>
</evidence>
<evidence type="ECO:0000313" key="5">
    <source>
        <dbReference type="Proteomes" id="UP001519287"/>
    </source>
</evidence>
<feature type="compositionally biased region" description="Gly residues" evidence="2">
    <location>
        <begin position="397"/>
        <end position="409"/>
    </location>
</feature>
<evidence type="ECO:0000256" key="1">
    <source>
        <dbReference type="ARBA" id="ARBA00022801"/>
    </source>
</evidence>
<gene>
    <name evidence="4" type="ORF">J2Z66_004359</name>
</gene>
<dbReference type="RefSeq" id="WP_209974013.1">
    <property type="nucleotide sequence ID" value="NZ_JAGGLB010000015.1"/>
</dbReference>
<comment type="caution">
    <text evidence="4">The sequence shown here is derived from an EMBL/GenBank/DDBJ whole genome shotgun (WGS) entry which is preliminary data.</text>
</comment>
<dbReference type="Pfam" id="PF00395">
    <property type="entry name" value="SLH"/>
    <property type="match status" value="3"/>
</dbReference>
<dbReference type="SUPFAM" id="SSF55545">
    <property type="entry name" value="beta-N-acetylhexosaminidase-like domain"/>
    <property type="match status" value="1"/>
</dbReference>
<dbReference type="InterPro" id="IPR001119">
    <property type="entry name" value="SLH_dom"/>
</dbReference>
<evidence type="ECO:0000256" key="2">
    <source>
        <dbReference type="SAM" id="MobiDB-lite"/>
    </source>
</evidence>
<dbReference type="Gene3D" id="3.30.379.10">
    <property type="entry name" value="Chitobiase/beta-hexosaminidase domain 2-like"/>
    <property type="match status" value="1"/>
</dbReference>
<sequence>MTTWGDSGLIQGYAEGTFKPDQTVTRGETAALINRSFNFNEKTQIEFADLSAADWVYEDVSKAVKAGYMEGYTDGTIGFKKAISRQEAAVILARLLQLDITSENDAANVFKDVKQIALWSKGAIAAVAAAHIMEGYEDGSFKPQALITRAEVIVTLDRALKSRKVIVYNQAGTYGSDTDVQSINGNVAIHVSGVTLQNMKITGNLLLAEGIKEGDVFLQNVTVLGTTTIKGGGINSIHVENSVMATVIVDRASGMVRIVVNDKTTVAEVIVRSSVILEQLGSDSAAPVSLIRLIDALPAGSKVTLLGHFGKVEAAAKGISIEFPQGVIDQLSVAEQAKDITLNMGKGAKIFSLVLNAILKVRGLGVIEKATLNEKAKGTTFETKPLKLEGAGVPSGNSGGNGGNNGGNNEGNNGTTPPVSIASVSAVNGAISVTFNRAPDAVPTIGDFTVQEVMNLTNIKSVKSIVIEWDSSSKTATLKVPSVSTKEFEQSVVYRVSYKGTEAVETDAFIIPDGIVIVENGEARAVIVIPTAASDQIRESANKFKEYVKKSTGADLSTKTAAEIAGMEPSTNQAVNIYIGFSRMEDETAHDGLLQGLDGDGFIIDPQEGNITIIGPTSWGTEYGVYEFLERYVGVRWLMPGPDGEDVPQQQTIAISRELIRNAPAATSRQFFGTEIQSSYAEWARYNRLRSKIRFHHNLDILFDPKLFSNRPDFYPDGIVPTHPYAWQPCFSNPDTITAAINRINEYFDQNPEEISFPLGINDSENYCESNPNHPNHPQKLNSVGKLDMSDIYYNWVNKVVEGVLKVHPNIIFGLLAYMNVYDPPTFKLNSHIVPYITFDRMAWIDPTFGNAGKEHMDSWQQAATNLGWYEYLYGWPYTLPRVYPQLMADNYKYAKDHGVIGHIAELNPHFGEGPKNWLSSKLQWDPDQNVDVLLDEWYVRAVGPESAPYLQQYYEHWEKFWTTRVLTTNWYKQWTSSNDMPPYLTFYDSSFLSDVTKEEIADSRHLMEHVVGKAQTEKQKARAGVLMHAFEYYEASALSYPRESGVTPPANTEQALTLLEDSMLSMELAQRRIRLLEQFASDPVLMHPPGYKNPEWSGLSNSTFTALVDWIGKEPEGGAVRERLAQLEATSAMSIVRDNARLLQAIANGEPNLFPNGSFESGDEADPKLASPWWYWGIDKPTEEIQRTDTFAHTGNYSIRSAGLSPGGIALDNIQLPLGKYAVIYYYYMPADAETTGMVSWFHNVLGMQGGVIANLEGSLQSPSATKGRWVAASYIFEVTEYAFGQKAGDLQMGVKHLGFGPGEQLYIDDIALYRLSGPPEITTVQAGNGEIRAVLDSEPSQMPMISDFAVQWKINGGEAVSVTPTALSWNAATRTASLVVPNIPAGDSDKTVVVSIAFKGTAAVEATPYVVNAGTSVENLLLNPSFEIGDRGNLIEVPSWTYWTNAIGTKSRTKEFVRTGEYSLVANGVSPEGGFIQDIFVEPGIYEAEFYFYVPEDSVTEGTLQLYLEMKDKDLKPIGATATEPVSAAAGKGGWIALRKTFEITAASNTVQIGFNIPTTNFKTGEKLYIDDVSLRRLSAPATQ</sequence>
<feature type="domain" description="SLH" evidence="3">
    <location>
        <begin position="43"/>
        <end position="106"/>
    </location>
</feature>
<dbReference type="Proteomes" id="UP001519287">
    <property type="component" value="Unassembled WGS sequence"/>
</dbReference>
<feature type="domain" description="SLH" evidence="3">
    <location>
        <begin position="107"/>
        <end position="170"/>
    </location>
</feature>
<dbReference type="PANTHER" id="PTHR47406:SF2">
    <property type="entry name" value="ALPHA GLUCURONIDASE N-TERMINAL DOMAIN-CONTAINING PROTEIN"/>
    <property type="match status" value="1"/>
</dbReference>
<protein>
    <recommendedName>
        <fullName evidence="3">SLH domain-containing protein</fullName>
    </recommendedName>
</protein>
<keyword evidence="1" id="KW-0378">Hydrolase</keyword>
<keyword evidence="5" id="KW-1185">Reference proteome</keyword>
<dbReference type="Gene3D" id="2.60.120.260">
    <property type="entry name" value="Galactose-binding domain-like"/>
    <property type="match status" value="2"/>
</dbReference>
<organism evidence="4 5">
    <name type="scientific">Paenibacillus eucommiae</name>
    <dbReference type="NCBI Taxonomy" id="1355755"/>
    <lineage>
        <taxon>Bacteria</taxon>
        <taxon>Bacillati</taxon>
        <taxon>Bacillota</taxon>
        <taxon>Bacilli</taxon>
        <taxon>Bacillales</taxon>
        <taxon>Paenibacillaceae</taxon>
        <taxon>Paenibacillus</taxon>
    </lineage>
</organism>
<dbReference type="PANTHER" id="PTHR47406">
    <property type="entry name" value="COAGULATION FACTOR 5/8 TYPE, C-TERMINAL"/>
    <property type="match status" value="1"/>
</dbReference>
<dbReference type="InterPro" id="IPR029018">
    <property type="entry name" value="Hex-like_dom2"/>
</dbReference>
<dbReference type="EMBL" id="JAGGLB010000015">
    <property type="protein sequence ID" value="MBP1992746.1"/>
    <property type="molecule type" value="Genomic_DNA"/>
</dbReference>
<feature type="region of interest" description="Disordered" evidence="2">
    <location>
        <begin position="383"/>
        <end position="419"/>
    </location>
</feature>
<evidence type="ECO:0000259" key="3">
    <source>
        <dbReference type="PROSITE" id="PS51272"/>
    </source>
</evidence>
<dbReference type="InterPro" id="IPR032287">
    <property type="entry name" value="DUF4838"/>
</dbReference>
<proteinExistence type="predicted"/>
<dbReference type="Pfam" id="PF16126">
    <property type="entry name" value="DUF4838"/>
    <property type="match status" value="1"/>
</dbReference>
<reference evidence="4 5" key="1">
    <citation type="submission" date="2021-03" db="EMBL/GenBank/DDBJ databases">
        <title>Genomic Encyclopedia of Type Strains, Phase IV (KMG-IV): sequencing the most valuable type-strain genomes for metagenomic binning, comparative biology and taxonomic classification.</title>
        <authorList>
            <person name="Goeker M."/>
        </authorList>
    </citation>
    <scope>NUCLEOTIDE SEQUENCE [LARGE SCALE GENOMIC DNA]</scope>
    <source>
        <strain evidence="4 5">DSM 26048</strain>
    </source>
</reference>
<feature type="domain" description="SLH" evidence="3">
    <location>
        <begin position="1"/>
        <end position="42"/>
    </location>
</feature>